<reference evidence="7" key="1">
    <citation type="submission" date="2015-07" db="EMBL/GenBank/DDBJ databases">
        <authorList>
            <person name="Rodrigo-Torres Lidia"/>
            <person name="Arahal R.David."/>
        </authorList>
    </citation>
    <scope>NUCLEOTIDE SEQUENCE [LARGE SCALE GENOMIC DNA]</scope>
    <source>
        <strain evidence="7">CECT 4801</strain>
    </source>
</reference>
<dbReference type="InterPro" id="IPR051459">
    <property type="entry name" value="Cytochrome_c-type_DH"/>
</dbReference>
<gene>
    <name evidence="6" type="ORF">LAL4801_05390</name>
</gene>
<sequence length="162" mass="17691">MRNRILLGALSAAVVIVVASAIFLLAPPDVDEGVVRLKPGDLKLVRLGADIYEQNCAACHGDDLKGERDWMDANPDGSLKAPPHDETGHTWHHQDDLLFRITKHGTAKAVGLENFNSNMPAFEGVLTDTEIIAVLSWIKAQWPQEIRERHDLINAQGGAPSS</sequence>
<dbReference type="SUPFAM" id="SSF46626">
    <property type="entry name" value="Cytochrome c"/>
    <property type="match status" value="1"/>
</dbReference>
<dbReference type="PANTHER" id="PTHR35008:SF4">
    <property type="entry name" value="BLL4482 PROTEIN"/>
    <property type="match status" value="1"/>
</dbReference>
<dbReference type="Pfam" id="PF13442">
    <property type="entry name" value="Cytochrome_CBB3"/>
    <property type="match status" value="1"/>
</dbReference>
<dbReference type="OrthoDB" id="9811281at2"/>
<dbReference type="Proteomes" id="UP000048926">
    <property type="component" value="Unassembled WGS sequence"/>
</dbReference>
<evidence type="ECO:0000313" key="7">
    <source>
        <dbReference type="Proteomes" id="UP000048926"/>
    </source>
</evidence>
<dbReference type="GO" id="GO:0009055">
    <property type="term" value="F:electron transfer activity"/>
    <property type="evidence" value="ECO:0007669"/>
    <property type="project" value="InterPro"/>
</dbReference>
<dbReference type="InterPro" id="IPR009056">
    <property type="entry name" value="Cyt_c-like_dom"/>
</dbReference>
<dbReference type="RefSeq" id="WP_055661048.1">
    <property type="nucleotide sequence ID" value="NZ_CXST01000004.1"/>
</dbReference>
<evidence type="ECO:0000256" key="3">
    <source>
        <dbReference type="ARBA" id="ARBA00023004"/>
    </source>
</evidence>
<keyword evidence="7" id="KW-1185">Reference proteome</keyword>
<dbReference type="GO" id="GO:0020037">
    <property type="term" value="F:heme binding"/>
    <property type="evidence" value="ECO:0007669"/>
    <property type="project" value="InterPro"/>
</dbReference>
<name>A0A0M6YDP5_9HYPH</name>
<dbReference type="InterPro" id="IPR036909">
    <property type="entry name" value="Cyt_c-like_dom_sf"/>
</dbReference>
<dbReference type="PROSITE" id="PS51007">
    <property type="entry name" value="CYTC"/>
    <property type="match status" value="1"/>
</dbReference>
<evidence type="ECO:0000256" key="2">
    <source>
        <dbReference type="ARBA" id="ARBA00022723"/>
    </source>
</evidence>
<dbReference type="GO" id="GO:0046872">
    <property type="term" value="F:metal ion binding"/>
    <property type="evidence" value="ECO:0007669"/>
    <property type="project" value="UniProtKB-KW"/>
</dbReference>
<keyword evidence="1 4" id="KW-0349">Heme</keyword>
<dbReference type="EMBL" id="CXST01000004">
    <property type="protein sequence ID" value="CTQ46930.1"/>
    <property type="molecule type" value="Genomic_DNA"/>
</dbReference>
<dbReference type="PANTHER" id="PTHR35008">
    <property type="entry name" value="BLL4482 PROTEIN-RELATED"/>
    <property type="match status" value="1"/>
</dbReference>
<feature type="domain" description="Cytochrome c" evidence="5">
    <location>
        <begin position="43"/>
        <end position="142"/>
    </location>
</feature>
<dbReference type="Gene3D" id="1.10.760.10">
    <property type="entry name" value="Cytochrome c-like domain"/>
    <property type="match status" value="1"/>
</dbReference>
<protein>
    <submittedName>
        <fullName evidence="6">Putative bifunctional cbb3-type cytochrome c oxidase subunit II/cytochrome c</fullName>
    </submittedName>
</protein>
<accession>A0A0M6YDP5</accession>
<organism evidence="6 7">
    <name type="scientific">Roseibium aggregatum</name>
    <dbReference type="NCBI Taxonomy" id="187304"/>
    <lineage>
        <taxon>Bacteria</taxon>
        <taxon>Pseudomonadati</taxon>
        <taxon>Pseudomonadota</taxon>
        <taxon>Alphaproteobacteria</taxon>
        <taxon>Hyphomicrobiales</taxon>
        <taxon>Stappiaceae</taxon>
        <taxon>Roseibium</taxon>
    </lineage>
</organism>
<proteinExistence type="predicted"/>
<evidence type="ECO:0000256" key="1">
    <source>
        <dbReference type="ARBA" id="ARBA00022617"/>
    </source>
</evidence>
<evidence type="ECO:0000259" key="5">
    <source>
        <dbReference type="PROSITE" id="PS51007"/>
    </source>
</evidence>
<dbReference type="AlphaFoldDB" id="A0A0M6YDP5"/>
<evidence type="ECO:0000256" key="4">
    <source>
        <dbReference type="PROSITE-ProRule" id="PRU00433"/>
    </source>
</evidence>
<keyword evidence="2 4" id="KW-0479">Metal-binding</keyword>
<keyword evidence="3 4" id="KW-0408">Iron</keyword>
<evidence type="ECO:0000313" key="6">
    <source>
        <dbReference type="EMBL" id="CTQ46930.1"/>
    </source>
</evidence>